<evidence type="ECO:0008006" key="7">
    <source>
        <dbReference type="Google" id="ProtNLM"/>
    </source>
</evidence>
<accession>W5NIJ6</accession>
<dbReference type="PANTHER" id="PTHR16770">
    <property type="entry name" value="PROTEIN RIPPLY-LIKE"/>
    <property type="match status" value="1"/>
</dbReference>
<evidence type="ECO:0000313" key="6">
    <source>
        <dbReference type="Proteomes" id="UP000018468"/>
    </source>
</evidence>
<comment type="subcellular location">
    <subcellularLocation>
        <location evidence="1">Nucleus</location>
    </subcellularLocation>
</comment>
<name>W5NIJ6_LEPOC</name>
<comment type="similarity">
    <text evidence="2">Belongs to the ripply family.</text>
</comment>
<dbReference type="EMBL" id="AHAT01009243">
    <property type="status" value="NOT_ANNOTATED_CDS"/>
    <property type="molecule type" value="Genomic_DNA"/>
</dbReference>
<dbReference type="Proteomes" id="UP000018468">
    <property type="component" value="Linkage group LG1"/>
</dbReference>
<evidence type="ECO:0000256" key="3">
    <source>
        <dbReference type="ARBA" id="ARBA00022473"/>
    </source>
</evidence>
<keyword evidence="3" id="KW-0217">Developmental protein</keyword>
<dbReference type="OMA" id="ECRAATH"/>
<dbReference type="GO" id="GO:0000122">
    <property type="term" value="P:negative regulation of transcription by RNA polymerase II"/>
    <property type="evidence" value="ECO:0000318"/>
    <property type="project" value="GO_Central"/>
</dbReference>
<evidence type="ECO:0000313" key="5">
    <source>
        <dbReference type="Ensembl" id="ENSLOCP00000020455.1"/>
    </source>
</evidence>
<dbReference type="AlphaFoldDB" id="W5NIJ6"/>
<proteinExistence type="inferred from homology"/>
<keyword evidence="4" id="KW-0539">Nucleus</keyword>
<dbReference type="Ensembl" id="ENSLOCT00000020490.1">
    <property type="protein sequence ID" value="ENSLOCP00000020455.1"/>
    <property type="gene ID" value="ENSLOCG00000016562.1"/>
</dbReference>
<organism evidence="5 6">
    <name type="scientific">Lepisosteus oculatus</name>
    <name type="common">Spotted gar</name>
    <dbReference type="NCBI Taxonomy" id="7918"/>
    <lineage>
        <taxon>Eukaryota</taxon>
        <taxon>Metazoa</taxon>
        <taxon>Chordata</taxon>
        <taxon>Craniata</taxon>
        <taxon>Vertebrata</taxon>
        <taxon>Euteleostomi</taxon>
        <taxon>Actinopterygii</taxon>
        <taxon>Neopterygii</taxon>
        <taxon>Holostei</taxon>
        <taxon>Semionotiformes</taxon>
        <taxon>Lepisosteidae</taxon>
        <taxon>Lepisosteus</taxon>
    </lineage>
</organism>
<sequence length="134" mass="15497">LNILCFKSNSSANLSANSNVHNKITNLWRPWCLQSESRRKERRTNNFPYPSPMVNVPGMKHTETVHPAKLFWPRSKCYDYLYHEAEILLRNYPVQATISFYEDSSTDTDSDSDEEDETAYNVCTELCSHVTVSV</sequence>
<reference evidence="5" key="3">
    <citation type="submission" date="2025-09" db="UniProtKB">
        <authorList>
            <consortium name="Ensembl"/>
        </authorList>
    </citation>
    <scope>IDENTIFICATION</scope>
</reference>
<evidence type="ECO:0000256" key="1">
    <source>
        <dbReference type="ARBA" id="ARBA00004123"/>
    </source>
</evidence>
<dbReference type="GeneTree" id="ENSGT00940000161538"/>
<reference evidence="6" key="1">
    <citation type="submission" date="2011-12" db="EMBL/GenBank/DDBJ databases">
        <title>The Draft Genome of Lepisosteus oculatus.</title>
        <authorList>
            <consortium name="The Broad Institute Genome Assembly &amp; Analysis Group"/>
            <consortium name="Computational R&amp;D Group"/>
            <consortium name="and Sequencing Platform"/>
            <person name="Di Palma F."/>
            <person name="Alfoldi J."/>
            <person name="Johnson J."/>
            <person name="Berlin A."/>
            <person name="Gnerre S."/>
            <person name="Jaffe D."/>
            <person name="MacCallum I."/>
            <person name="Young S."/>
            <person name="Walker B.J."/>
            <person name="Lander E.S."/>
            <person name="Lindblad-Toh K."/>
        </authorList>
    </citation>
    <scope>NUCLEOTIDE SEQUENCE [LARGE SCALE GENOMIC DNA]</scope>
</reference>
<reference evidence="5" key="2">
    <citation type="submission" date="2025-08" db="UniProtKB">
        <authorList>
            <consortium name="Ensembl"/>
        </authorList>
    </citation>
    <scope>IDENTIFICATION</scope>
</reference>
<dbReference type="PANTHER" id="PTHR16770:SF3">
    <property type="entry name" value="PROTEIN RIPPLY2"/>
    <property type="match status" value="1"/>
</dbReference>
<dbReference type="GO" id="GO:0009880">
    <property type="term" value="P:embryonic pattern specification"/>
    <property type="evidence" value="ECO:0000318"/>
    <property type="project" value="GO_Central"/>
</dbReference>
<dbReference type="HOGENOM" id="CLU_117697_2_0_1"/>
<evidence type="ECO:0000256" key="2">
    <source>
        <dbReference type="ARBA" id="ARBA00006944"/>
    </source>
</evidence>
<dbReference type="eggNOG" id="ENOG502S6U6">
    <property type="taxonomic scope" value="Eukaryota"/>
</dbReference>
<dbReference type="InterPro" id="IPR028127">
    <property type="entry name" value="Ripply_fam"/>
</dbReference>
<dbReference type="FunCoup" id="W5NIJ6">
    <property type="interactions" value="298"/>
</dbReference>
<dbReference type="Bgee" id="ENSLOCG00000016562">
    <property type="expression patterns" value="Expressed in testis and 1 other cell type or tissue"/>
</dbReference>
<dbReference type="Pfam" id="PF14998">
    <property type="entry name" value="Ripply"/>
    <property type="match status" value="1"/>
</dbReference>
<keyword evidence="6" id="KW-1185">Reference proteome</keyword>
<dbReference type="GO" id="GO:0005634">
    <property type="term" value="C:nucleus"/>
    <property type="evidence" value="ECO:0000318"/>
    <property type="project" value="GO_Central"/>
</dbReference>
<dbReference type="InParanoid" id="W5NIJ6"/>
<protein>
    <recommendedName>
        <fullName evidence="7">Ripply transcriptional repressor 2</fullName>
    </recommendedName>
</protein>
<evidence type="ECO:0000256" key="4">
    <source>
        <dbReference type="ARBA" id="ARBA00023242"/>
    </source>
</evidence>